<evidence type="ECO:0000313" key="4">
    <source>
        <dbReference type="Proteomes" id="UP000078555"/>
    </source>
</evidence>
<reference evidence="3" key="1">
    <citation type="submission" date="2016-05" db="EMBL/GenBank/DDBJ databases">
        <authorList>
            <person name="Naeem Raeece"/>
        </authorList>
    </citation>
    <scope>NUCLEOTIDE SEQUENCE [LARGE SCALE GENOMIC DNA]</scope>
</reference>
<evidence type="ECO:0000313" key="1">
    <source>
        <dbReference type="EMBL" id="SBT35147.1"/>
    </source>
</evidence>
<protein>
    <submittedName>
        <fullName evidence="2">Uncharacterized protein</fullName>
    </submittedName>
</protein>
<reference evidence="4" key="3">
    <citation type="submission" date="2016-05" db="EMBL/GenBank/DDBJ databases">
        <authorList>
            <person name="Naeem R."/>
        </authorList>
    </citation>
    <scope>NUCLEOTIDE SEQUENCE [LARGE SCALE GENOMIC DNA]</scope>
</reference>
<dbReference type="Proteomes" id="UP000078550">
    <property type="component" value="Unassembled WGS sequence"/>
</dbReference>
<sequence length="236" mass="28224">MECFKTPSKYVYPNDMCKLIRQLTSVIERKTIEDSDKKNILEITNDIYSQWGKIAEQEREKDKKDYYKLISFLTLLLSTDWFNEEQEELEFIINEVYYNYIGISQSFTEQDITRAIQNSLGAEIKKVILHFYNDSILQKKYEQYMQLKRVHTFSFFFFFFFSEQCVINKNDLTVEFIKGNYGEGLFNGKLVLDVNEGLFLHTEKEVLQYSGKLPVDSYEIELAINSFDWKQYEKKK</sequence>
<reference evidence="2" key="2">
    <citation type="submission" date="2016-05" db="EMBL/GenBank/DDBJ databases">
        <authorList>
            <person name="Lavstsen T."/>
            <person name="Jespersen J.S."/>
        </authorList>
    </citation>
    <scope>NUCLEOTIDE SEQUENCE [LARGE SCALE GENOMIC DNA]</scope>
</reference>
<dbReference type="EMBL" id="FLRD01000079">
    <property type="protein sequence ID" value="SBT35147.1"/>
    <property type="molecule type" value="Genomic_DNA"/>
</dbReference>
<dbReference type="EMBL" id="FLRE01000103">
    <property type="protein sequence ID" value="SBT35572.1"/>
    <property type="molecule type" value="Genomic_DNA"/>
</dbReference>
<dbReference type="AlphaFoldDB" id="A0A1A8YVJ3"/>
<dbReference type="Proteomes" id="UP000078555">
    <property type="component" value="Unassembled WGS sequence"/>
</dbReference>
<gene>
    <name evidence="1" type="ORF">POVWA1_025890</name>
    <name evidence="2" type="ORF">POVWA2_025720</name>
</gene>
<keyword evidence="4" id="KW-1185">Reference proteome</keyword>
<evidence type="ECO:0000313" key="3">
    <source>
        <dbReference type="Proteomes" id="UP000078550"/>
    </source>
</evidence>
<organism evidence="2 3">
    <name type="scientific">Plasmodium ovale wallikeri</name>
    <dbReference type="NCBI Taxonomy" id="864142"/>
    <lineage>
        <taxon>Eukaryota</taxon>
        <taxon>Sar</taxon>
        <taxon>Alveolata</taxon>
        <taxon>Apicomplexa</taxon>
        <taxon>Aconoidasida</taxon>
        <taxon>Haemosporida</taxon>
        <taxon>Plasmodiidae</taxon>
        <taxon>Plasmodium</taxon>
        <taxon>Plasmodium (Plasmodium)</taxon>
    </lineage>
</organism>
<proteinExistence type="predicted"/>
<evidence type="ECO:0000313" key="2">
    <source>
        <dbReference type="EMBL" id="SBT35572.1"/>
    </source>
</evidence>
<name>A0A1A8YVJ3_PLAOA</name>
<accession>A0A1A8YVJ3</accession>